<dbReference type="InterPro" id="IPR013785">
    <property type="entry name" value="Aldolase_TIM"/>
</dbReference>
<dbReference type="Proteomes" id="UP000317990">
    <property type="component" value="Unassembled WGS sequence"/>
</dbReference>
<feature type="binding site" evidence="8">
    <location>
        <position position="39"/>
    </location>
    <ligand>
        <name>[4Fe-4S] cluster</name>
        <dbReference type="ChEBI" id="CHEBI:49883"/>
        <note>4Fe-4S-S-AdoMet</note>
    </ligand>
</feature>
<dbReference type="GO" id="GO:0008616">
    <property type="term" value="P:tRNA queuosine(34) biosynthetic process"/>
    <property type="evidence" value="ECO:0007669"/>
    <property type="project" value="UniProtKB-UniRule"/>
</dbReference>
<dbReference type="HAMAP" id="MF_00917">
    <property type="entry name" value="QueE"/>
    <property type="match status" value="1"/>
</dbReference>
<keyword evidence="7 8" id="KW-0456">Lyase</keyword>
<comment type="pathway">
    <text evidence="8">Purine metabolism; 7-cyano-7-deazaguanine biosynthesis.</text>
</comment>
<comment type="caution">
    <text evidence="8">Lacks conserved residue(s) required for the propagation of feature annotation.</text>
</comment>
<feature type="binding site" evidence="8">
    <location>
        <begin position="45"/>
        <end position="47"/>
    </location>
    <ligand>
        <name>S-adenosyl-L-methionine</name>
        <dbReference type="ChEBI" id="CHEBI:59789"/>
    </ligand>
</feature>
<keyword evidence="8" id="KW-0671">Queuosine biosynthesis</keyword>
<dbReference type="EMBL" id="SRMO01000066">
    <property type="protein sequence ID" value="TGG92153.1"/>
    <property type="molecule type" value="Genomic_DNA"/>
</dbReference>
<keyword evidence="4 8" id="KW-0460">Magnesium</keyword>
<dbReference type="PANTHER" id="PTHR42836">
    <property type="entry name" value="7-CARBOXY-7-DEAZAGUANINE SYNTHASE"/>
    <property type="match status" value="1"/>
</dbReference>
<comment type="catalytic activity">
    <reaction evidence="8">
        <text>6-carboxy-5,6,7,8-tetrahydropterin + H(+) = 7-carboxy-7-carbaguanine + NH4(+)</text>
        <dbReference type="Rhea" id="RHEA:27974"/>
        <dbReference type="ChEBI" id="CHEBI:15378"/>
        <dbReference type="ChEBI" id="CHEBI:28938"/>
        <dbReference type="ChEBI" id="CHEBI:61032"/>
        <dbReference type="ChEBI" id="CHEBI:61036"/>
        <dbReference type="EC" id="4.3.99.3"/>
    </reaction>
</comment>
<feature type="binding site" evidence="8">
    <location>
        <position position="43"/>
    </location>
    <ligand>
        <name>[4Fe-4S] cluster</name>
        <dbReference type="ChEBI" id="CHEBI:49883"/>
        <note>4Fe-4S-S-AdoMet</note>
    </ligand>
</feature>
<dbReference type="Pfam" id="PF04055">
    <property type="entry name" value="Radical_SAM"/>
    <property type="match status" value="1"/>
</dbReference>
<gene>
    <name evidence="8" type="primary">queE</name>
    <name evidence="10" type="ORF">ERJ67_06675</name>
</gene>
<evidence type="ECO:0000313" key="11">
    <source>
        <dbReference type="Proteomes" id="UP000317990"/>
    </source>
</evidence>
<comment type="cofactor">
    <cofactor evidence="8">
        <name>Mg(2+)</name>
        <dbReference type="ChEBI" id="CHEBI:18420"/>
    </cofactor>
</comment>
<dbReference type="EC" id="4.3.99.3" evidence="8"/>
<evidence type="ECO:0000256" key="3">
    <source>
        <dbReference type="ARBA" id="ARBA00022723"/>
    </source>
</evidence>
<feature type="domain" description="Radical SAM core" evidence="9">
    <location>
        <begin position="26"/>
        <end position="205"/>
    </location>
</feature>
<dbReference type="Gene3D" id="3.20.20.70">
    <property type="entry name" value="Aldolase class I"/>
    <property type="match status" value="1"/>
</dbReference>
<evidence type="ECO:0000256" key="2">
    <source>
        <dbReference type="ARBA" id="ARBA00022691"/>
    </source>
</evidence>
<evidence type="ECO:0000256" key="4">
    <source>
        <dbReference type="ARBA" id="ARBA00022842"/>
    </source>
</evidence>
<feature type="binding site" evidence="8">
    <location>
        <begin position="123"/>
        <end position="125"/>
    </location>
    <ligand>
        <name>S-adenosyl-L-methionine</name>
        <dbReference type="ChEBI" id="CHEBI:59789"/>
    </ligand>
</feature>
<reference evidence="10 11" key="1">
    <citation type="journal article" date="2019" name="mSystems">
        <title>Life at home and on the roam: Genomic adaptions reflect the dual lifestyle of an intracellular, facultative symbiont.</title>
        <authorList>
            <person name="Burgsdorf I."/>
        </authorList>
    </citation>
    <scope>NUCLEOTIDE SEQUENCE [LARGE SCALE GENOMIC DNA]</scope>
    <source>
        <strain evidence="10">277cV</strain>
    </source>
</reference>
<dbReference type="AlphaFoldDB" id="A0A524RMX9"/>
<dbReference type="GO" id="GO:1904047">
    <property type="term" value="F:S-adenosyl-L-methionine binding"/>
    <property type="evidence" value="ECO:0007669"/>
    <property type="project" value="UniProtKB-UniRule"/>
</dbReference>
<evidence type="ECO:0000256" key="8">
    <source>
        <dbReference type="HAMAP-Rule" id="MF_00917"/>
    </source>
</evidence>
<proteinExistence type="inferred from homology"/>
<dbReference type="PANTHER" id="PTHR42836:SF1">
    <property type="entry name" value="7-CARBOXY-7-DEAZAGUANINE SYNTHASE"/>
    <property type="match status" value="1"/>
</dbReference>
<dbReference type="PIRSF" id="PIRSF000370">
    <property type="entry name" value="QueE"/>
    <property type="match status" value="1"/>
</dbReference>
<keyword evidence="2 8" id="KW-0949">S-adenosyl-L-methionine</keyword>
<evidence type="ECO:0000256" key="5">
    <source>
        <dbReference type="ARBA" id="ARBA00023004"/>
    </source>
</evidence>
<evidence type="ECO:0000256" key="1">
    <source>
        <dbReference type="ARBA" id="ARBA00022485"/>
    </source>
</evidence>
<evidence type="ECO:0000313" key="10">
    <source>
        <dbReference type="EMBL" id="TGG92153.1"/>
    </source>
</evidence>
<protein>
    <recommendedName>
        <fullName evidence="8">7-carboxy-7-deazaguanine synthase</fullName>
        <shortName evidence="8">CDG synthase</shortName>
        <ecNumber evidence="8">4.3.99.3</ecNumber>
    </recommendedName>
    <alternativeName>
        <fullName evidence="8">Queuosine biosynthesis protein QueE</fullName>
    </alternativeName>
</protein>
<keyword evidence="6 8" id="KW-0411">Iron-sulfur</keyword>
<feature type="binding site" evidence="8">
    <location>
        <begin position="20"/>
        <end position="22"/>
    </location>
    <ligand>
        <name>substrate</name>
    </ligand>
</feature>
<comment type="caution">
    <text evidence="10">The sequence shown here is derived from an EMBL/GenBank/DDBJ whole genome shotgun (WGS) entry which is preliminary data.</text>
</comment>
<dbReference type="SFLD" id="SFLDS00029">
    <property type="entry name" value="Radical_SAM"/>
    <property type="match status" value="1"/>
</dbReference>
<evidence type="ECO:0000256" key="6">
    <source>
        <dbReference type="ARBA" id="ARBA00023014"/>
    </source>
</evidence>
<feature type="binding site" evidence="8">
    <location>
        <position position="35"/>
    </location>
    <ligand>
        <name>substrate</name>
    </ligand>
</feature>
<keyword evidence="5 8" id="KW-0408">Iron</keyword>
<feature type="binding site" evidence="8">
    <location>
        <position position="48"/>
    </location>
    <ligand>
        <name>Mg(2+)</name>
        <dbReference type="ChEBI" id="CHEBI:18420"/>
    </ligand>
</feature>
<comment type="cofactor">
    <cofactor evidence="8">
        <name>S-adenosyl-L-methionine</name>
        <dbReference type="ChEBI" id="CHEBI:59789"/>
    </cofactor>
    <text evidence="8">Binds 1 S-adenosyl-L-methionine per subunit.</text>
</comment>
<feature type="binding site" evidence="8">
    <location>
        <position position="82"/>
    </location>
    <ligand>
        <name>S-adenosyl-L-methionine</name>
        <dbReference type="ChEBI" id="CHEBI:59789"/>
    </ligand>
</feature>
<accession>A0A524RMX9</accession>
<evidence type="ECO:0000259" key="9">
    <source>
        <dbReference type="PROSITE" id="PS51918"/>
    </source>
</evidence>
<evidence type="ECO:0000256" key="7">
    <source>
        <dbReference type="ARBA" id="ARBA00023239"/>
    </source>
</evidence>
<sequence length="205" mass="22198">MAGSAVTSPSLPVLETFHSIQGEGTQTGFSAFFIRLGGCTVACPWCDTKHSWPMAGHPRRTLEELAAEARAHRPAFVLITGGEPLHHDLTELCAVLQQAGLAIHLETSGVDPLSGQFDWITLSPKAHRPPRPELLTACHALKVVVHSEDDLAFAVAMAARVAETTALLLQPGAGSETGQRLAIAFIKQHPRWRLSLQTHKWLGLR</sequence>
<dbReference type="PROSITE" id="PS51918">
    <property type="entry name" value="RADICAL_SAM"/>
    <property type="match status" value="1"/>
</dbReference>
<dbReference type="InterPro" id="IPR024924">
    <property type="entry name" value="7-CO-7-deazaguanine_synth-like"/>
</dbReference>
<comment type="function">
    <text evidence="8">Catalyzes the complex heterocyclic radical-mediated conversion of 6-carboxy-5,6,7,8-tetrahydropterin (CPH4) to 7-carboxy-7-deazaguanine (CDG), a step common to the biosynthetic pathways of all 7-deazapurine-containing compounds.</text>
</comment>
<organism evidence="10 11">
    <name type="scientific">Aphanocapsa feldmannii 277cV</name>
    <dbReference type="NCBI Taxonomy" id="2507553"/>
    <lineage>
        <taxon>Bacteria</taxon>
        <taxon>Bacillati</taxon>
        <taxon>Cyanobacteriota</taxon>
        <taxon>Cyanophyceae</taxon>
        <taxon>Oscillatoriophycideae</taxon>
        <taxon>Chroococcales</taxon>
        <taxon>Microcystaceae</taxon>
        <taxon>Aphanocapsa</taxon>
    </lineage>
</organism>
<keyword evidence="1 8" id="KW-0004">4Fe-4S</keyword>
<dbReference type="GO" id="GO:0016840">
    <property type="term" value="F:carbon-nitrogen lyase activity"/>
    <property type="evidence" value="ECO:0007669"/>
    <property type="project" value="UniProtKB-UniRule"/>
</dbReference>
<dbReference type="GO" id="GO:0051539">
    <property type="term" value="F:4 iron, 4 sulfur cluster binding"/>
    <property type="evidence" value="ECO:0007669"/>
    <property type="project" value="UniProtKB-UniRule"/>
</dbReference>
<dbReference type="SUPFAM" id="SSF102114">
    <property type="entry name" value="Radical SAM enzymes"/>
    <property type="match status" value="1"/>
</dbReference>
<comment type="subunit">
    <text evidence="8">Homodimer.</text>
</comment>
<dbReference type="GO" id="GO:0000287">
    <property type="term" value="F:magnesium ion binding"/>
    <property type="evidence" value="ECO:0007669"/>
    <property type="project" value="UniProtKB-UniRule"/>
</dbReference>
<dbReference type="InterPro" id="IPR007197">
    <property type="entry name" value="rSAM"/>
</dbReference>
<dbReference type="InterPro" id="IPR058240">
    <property type="entry name" value="rSAM_sf"/>
</dbReference>
<comment type="cofactor">
    <cofactor evidence="8">
        <name>[4Fe-4S] cluster</name>
        <dbReference type="ChEBI" id="CHEBI:49883"/>
    </cofactor>
    <text evidence="8">Binds 1 [4Fe-4S] cluster. The cluster is coordinated with 3 cysteines and an exchangeable S-adenosyl-L-methionine.</text>
</comment>
<comment type="similarity">
    <text evidence="8">Belongs to the radical SAM superfamily. 7-carboxy-7-deazaguanine synthase family.</text>
</comment>
<dbReference type="UniPathway" id="UPA00391"/>
<feature type="binding site" evidence="8">
    <location>
        <position position="80"/>
    </location>
    <ligand>
        <name>substrate</name>
    </ligand>
</feature>
<keyword evidence="3 8" id="KW-0479">Metal-binding</keyword>
<name>A0A524RMX9_9CHRO</name>
<feature type="binding site" evidence="8">
    <location>
        <position position="46"/>
    </location>
    <ligand>
        <name>[4Fe-4S] cluster</name>
        <dbReference type="ChEBI" id="CHEBI:49883"/>
        <note>4Fe-4S-S-AdoMet</note>
    </ligand>
</feature>